<accession>A0AAN7NPZ5</accession>
<gene>
    <name evidence="1" type="ORF">QYF61_004312</name>
</gene>
<dbReference type="PANTHER" id="PTHR33395">
    <property type="entry name" value="TRANSCRIPTASE, PUTATIVE-RELATED-RELATED"/>
    <property type="match status" value="1"/>
</dbReference>
<name>A0AAN7NPZ5_MYCAM</name>
<protein>
    <submittedName>
        <fullName evidence="1">Uncharacterized protein</fullName>
    </submittedName>
</protein>
<keyword evidence="2" id="KW-1185">Reference proteome</keyword>
<reference evidence="1 2" key="1">
    <citation type="journal article" date="2023" name="J. Hered.">
        <title>Chromosome-level genome of the wood stork (Mycteria americana) provides insight into avian chromosome evolution.</title>
        <authorList>
            <person name="Flamio R. Jr."/>
            <person name="Ramstad K.M."/>
        </authorList>
    </citation>
    <scope>NUCLEOTIDE SEQUENCE [LARGE SCALE GENOMIC DNA]</scope>
    <source>
        <strain evidence="1">JAX WOST 10</strain>
    </source>
</reference>
<dbReference type="GO" id="GO:0007508">
    <property type="term" value="P:larval heart development"/>
    <property type="evidence" value="ECO:0007669"/>
    <property type="project" value="TreeGrafter"/>
</dbReference>
<dbReference type="EMBL" id="JAUNZN010000001">
    <property type="protein sequence ID" value="KAK4829437.1"/>
    <property type="molecule type" value="Genomic_DNA"/>
</dbReference>
<evidence type="ECO:0000313" key="1">
    <source>
        <dbReference type="EMBL" id="KAK4829437.1"/>
    </source>
</evidence>
<comment type="caution">
    <text evidence="1">The sequence shown here is derived from an EMBL/GenBank/DDBJ whole genome shotgun (WGS) entry which is preliminary data.</text>
</comment>
<evidence type="ECO:0000313" key="2">
    <source>
        <dbReference type="Proteomes" id="UP001333110"/>
    </source>
</evidence>
<proteinExistence type="predicted"/>
<dbReference type="Proteomes" id="UP001333110">
    <property type="component" value="Unassembled WGS sequence"/>
</dbReference>
<sequence>MGSPQAGDHCKPMLRTACNVCPLQQELNGPNKGDIQLDLIFTKTEELVVGVIISVSLGCSDHEIAGFEVLRGVRKESQVQAELKLAKDVKSNKKSFYHYISSRRLNKENMGLLLNGVGYLVTVDTEKADVPSAFFASAFTYKGSRRRTTSNKVRDDLLEFNPSKPMEPDRLHPIVLRELANIVVRPLLGKVPNEWRKANVTPIFKKDVASLTTIP</sequence>
<dbReference type="GO" id="GO:0061343">
    <property type="term" value="P:cell adhesion involved in heart morphogenesis"/>
    <property type="evidence" value="ECO:0007669"/>
    <property type="project" value="TreeGrafter"/>
</dbReference>
<organism evidence="1 2">
    <name type="scientific">Mycteria americana</name>
    <name type="common">Wood stork</name>
    <dbReference type="NCBI Taxonomy" id="33587"/>
    <lineage>
        <taxon>Eukaryota</taxon>
        <taxon>Metazoa</taxon>
        <taxon>Chordata</taxon>
        <taxon>Craniata</taxon>
        <taxon>Vertebrata</taxon>
        <taxon>Euteleostomi</taxon>
        <taxon>Archelosauria</taxon>
        <taxon>Archosauria</taxon>
        <taxon>Dinosauria</taxon>
        <taxon>Saurischia</taxon>
        <taxon>Theropoda</taxon>
        <taxon>Coelurosauria</taxon>
        <taxon>Aves</taxon>
        <taxon>Neognathae</taxon>
        <taxon>Neoaves</taxon>
        <taxon>Aequornithes</taxon>
        <taxon>Ciconiiformes</taxon>
        <taxon>Ciconiidae</taxon>
        <taxon>Mycteria</taxon>
    </lineage>
</organism>
<dbReference type="AlphaFoldDB" id="A0AAN7NPZ5"/>
<dbReference type="GO" id="GO:0031012">
    <property type="term" value="C:extracellular matrix"/>
    <property type="evidence" value="ECO:0007669"/>
    <property type="project" value="TreeGrafter"/>
</dbReference>
<dbReference type="PANTHER" id="PTHR33395:SF22">
    <property type="entry name" value="REVERSE TRANSCRIPTASE DOMAIN-CONTAINING PROTEIN"/>
    <property type="match status" value="1"/>
</dbReference>